<dbReference type="Proteomes" id="UP000625711">
    <property type="component" value="Unassembled WGS sequence"/>
</dbReference>
<organism evidence="1 2">
    <name type="scientific">Rhynchophorus ferrugineus</name>
    <name type="common">Red palm weevil</name>
    <name type="synonym">Curculio ferrugineus</name>
    <dbReference type="NCBI Taxonomy" id="354439"/>
    <lineage>
        <taxon>Eukaryota</taxon>
        <taxon>Metazoa</taxon>
        <taxon>Ecdysozoa</taxon>
        <taxon>Arthropoda</taxon>
        <taxon>Hexapoda</taxon>
        <taxon>Insecta</taxon>
        <taxon>Pterygota</taxon>
        <taxon>Neoptera</taxon>
        <taxon>Endopterygota</taxon>
        <taxon>Coleoptera</taxon>
        <taxon>Polyphaga</taxon>
        <taxon>Cucujiformia</taxon>
        <taxon>Curculionidae</taxon>
        <taxon>Dryophthorinae</taxon>
        <taxon>Rhynchophorus</taxon>
    </lineage>
</organism>
<evidence type="ECO:0000313" key="2">
    <source>
        <dbReference type="Proteomes" id="UP000625711"/>
    </source>
</evidence>
<keyword evidence="2" id="KW-1185">Reference proteome</keyword>
<protein>
    <submittedName>
        <fullName evidence="1">Uncharacterized protein</fullName>
    </submittedName>
</protein>
<dbReference type="AlphaFoldDB" id="A0A834HJF2"/>
<name>A0A834HJF2_RHYFE</name>
<proteinExistence type="predicted"/>
<sequence length="128" mass="14724">MEINLVPYQVRSGYLLYVVYNLIIQNEQSSSQLLGAFLAFPDGPLNYFQRPQKPSQKWNYPSSKINFARSQTEAKRPVIFQYLRRIPPRLGDRPSTEQGGSGRDVEIEVTRPKKWKFNCARSVCSGPI</sequence>
<dbReference type="EMBL" id="JAACXV010022674">
    <property type="protein sequence ID" value="KAF7263255.1"/>
    <property type="molecule type" value="Genomic_DNA"/>
</dbReference>
<gene>
    <name evidence="1" type="ORF">GWI33_003267</name>
</gene>
<accession>A0A834HJF2</accession>
<evidence type="ECO:0000313" key="1">
    <source>
        <dbReference type="EMBL" id="KAF7263255.1"/>
    </source>
</evidence>
<reference evidence="1" key="1">
    <citation type="submission" date="2020-08" db="EMBL/GenBank/DDBJ databases">
        <title>Genome sequencing and assembly of the red palm weevil Rhynchophorus ferrugineus.</title>
        <authorList>
            <person name="Dias G.B."/>
            <person name="Bergman C.M."/>
            <person name="Manee M."/>
        </authorList>
    </citation>
    <scope>NUCLEOTIDE SEQUENCE</scope>
    <source>
        <strain evidence="1">AA-2017</strain>
        <tissue evidence="1">Whole larva</tissue>
    </source>
</reference>
<comment type="caution">
    <text evidence="1">The sequence shown here is derived from an EMBL/GenBank/DDBJ whole genome shotgun (WGS) entry which is preliminary data.</text>
</comment>